<keyword evidence="4" id="KW-1185">Reference proteome</keyword>
<dbReference type="Proteomes" id="UP000198517">
    <property type="component" value="Unassembled WGS sequence"/>
</dbReference>
<dbReference type="PRINTS" id="PR00096">
    <property type="entry name" value="GATASE"/>
</dbReference>
<proteinExistence type="predicted"/>
<dbReference type="AlphaFoldDB" id="A0A1G6YKJ3"/>
<dbReference type="GO" id="GO:0000162">
    <property type="term" value="P:L-tryptophan biosynthetic process"/>
    <property type="evidence" value="ECO:0007669"/>
    <property type="project" value="TreeGrafter"/>
</dbReference>
<sequence length="189" mass="21094">MKIFVLDNYDSFTYNLVQIIEEIAKEEVVVCKNDKVSLSEISIFDKIVLSPGPGIPSEAGMLLDIIKFYSGKIPILGVCLGHQAIAEAFGGSLVHLDKIYHGVASDAHILKSKSLLFQNLPKTIKVGRYHSWAVNPDNIPEELEITAVDNDGIIMALQHKYHNLHTVQFHPESVLTPYGKVILENFIRE</sequence>
<dbReference type="GO" id="GO:0005829">
    <property type="term" value="C:cytosol"/>
    <property type="evidence" value="ECO:0007669"/>
    <property type="project" value="TreeGrafter"/>
</dbReference>
<dbReference type="SUPFAM" id="SSF52317">
    <property type="entry name" value="Class I glutamine amidotransferase-like"/>
    <property type="match status" value="1"/>
</dbReference>
<gene>
    <name evidence="3" type="ORF">SAMN05421544_101193</name>
</gene>
<feature type="domain" description="Glutamine amidotransferase" evidence="2">
    <location>
        <begin position="5"/>
        <end position="187"/>
    </location>
</feature>
<evidence type="ECO:0000256" key="1">
    <source>
        <dbReference type="ARBA" id="ARBA00022962"/>
    </source>
</evidence>
<dbReference type="PRINTS" id="PR00097">
    <property type="entry name" value="ANTSNTHASEII"/>
</dbReference>
<evidence type="ECO:0000313" key="4">
    <source>
        <dbReference type="Proteomes" id="UP000198517"/>
    </source>
</evidence>
<dbReference type="CDD" id="cd01743">
    <property type="entry name" value="GATase1_Anthranilate_Synthase"/>
    <property type="match status" value="1"/>
</dbReference>
<dbReference type="PRINTS" id="PR00099">
    <property type="entry name" value="CPSGATASE"/>
</dbReference>
<reference evidence="3 4" key="1">
    <citation type="submission" date="2016-10" db="EMBL/GenBank/DDBJ databases">
        <authorList>
            <person name="de Groot N.N."/>
        </authorList>
    </citation>
    <scope>NUCLEOTIDE SEQUENCE [LARGE SCALE GENOMIC DNA]</scope>
    <source>
        <strain evidence="3 4">DSM 24015</strain>
    </source>
</reference>
<dbReference type="NCBIfam" id="TIGR00566">
    <property type="entry name" value="trpG_papA"/>
    <property type="match status" value="1"/>
</dbReference>
<dbReference type="InterPro" id="IPR017926">
    <property type="entry name" value="GATASE"/>
</dbReference>
<accession>A0A1G6YKJ3</accession>
<dbReference type="InterPro" id="IPR029062">
    <property type="entry name" value="Class_I_gatase-like"/>
</dbReference>
<dbReference type="FunFam" id="3.40.50.880:FF:000003">
    <property type="entry name" value="Anthranilate synthase component II"/>
    <property type="match status" value="1"/>
</dbReference>
<dbReference type="Pfam" id="PF00117">
    <property type="entry name" value="GATase"/>
    <property type="match status" value="1"/>
</dbReference>
<dbReference type="GO" id="GO:0004049">
    <property type="term" value="F:anthranilate synthase activity"/>
    <property type="evidence" value="ECO:0007669"/>
    <property type="project" value="TreeGrafter"/>
</dbReference>
<dbReference type="InterPro" id="IPR006221">
    <property type="entry name" value="TrpG/PapA_dom"/>
</dbReference>
<dbReference type="PANTHER" id="PTHR43418:SF4">
    <property type="entry name" value="MULTIFUNCTIONAL TRYPTOPHAN BIOSYNTHESIS PROTEIN"/>
    <property type="match status" value="1"/>
</dbReference>
<dbReference type="OrthoDB" id="9786812at2"/>
<dbReference type="PROSITE" id="PS51273">
    <property type="entry name" value="GATASE_TYPE_1"/>
    <property type="match status" value="1"/>
</dbReference>
<dbReference type="PANTHER" id="PTHR43418">
    <property type="entry name" value="MULTIFUNCTIONAL TRYPTOPHAN BIOSYNTHESIS PROTEIN-RELATED"/>
    <property type="match status" value="1"/>
</dbReference>
<dbReference type="EMBL" id="FNAS01000001">
    <property type="protein sequence ID" value="SDD90898.1"/>
    <property type="molecule type" value="Genomic_DNA"/>
</dbReference>
<dbReference type="Gene3D" id="3.40.50.880">
    <property type="match status" value="1"/>
</dbReference>
<keyword evidence="1" id="KW-0315">Glutamine amidotransferase</keyword>
<name>A0A1G6YKJ3_9FLAO</name>
<protein>
    <submittedName>
        <fullName evidence="3">Anthranilate synthase component 2</fullName>
    </submittedName>
</protein>
<dbReference type="InterPro" id="IPR050472">
    <property type="entry name" value="Anth_synth/Amidotransfase"/>
</dbReference>
<dbReference type="RefSeq" id="WP_092735634.1">
    <property type="nucleotide sequence ID" value="NZ_FNAS01000001.1"/>
</dbReference>
<organism evidence="3 4">
    <name type="scientific">Riemerella columbipharyngis</name>
    <dbReference type="NCBI Taxonomy" id="1071918"/>
    <lineage>
        <taxon>Bacteria</taxon>
        <taxon>Pseudomonadati</taxon>
        <taxon>Bacteroidota</taxon>
        <taxon>Flavobacteriia</taxon>
        <taxon>Flavobacteriales</taxon>
        <taxon>Weeksellaceae</taxon>
        <taxon>Riemerella</taxon>
    </lineage>
</organism>
<evidence type="ECO:0000313" key="3">
    <source>
        <dbReference type="EMBL" id="SDD90898.1"/>
    </source>
</evidence>
<dbReference type="STRING" id="1071918.SAMN05421544_101193"/>
<evidence type="ECO:0000259" key="2">
    <source>
        <dbReference type="Pfam" id="PF00117"/>
    </source>
</evidence>